<reference evidence="2" key="1">
    <citation type="journal article" date="2014" name="Front. Microbiol.">
        <title>High frequency of phylogenetically diverse reductive dehalogenase-homologous genes in deep subseafloor sedimentary metagenomes.</title>
        <authorList>
            <person name="Kawai M."/>
            <person name="Futagami T."/>
            <person name="Toyoda A."/>
            <person name="Takaki Y."/>
            <person name="Nishi S."/>
            <person name="Hori S."/>
            <person name="Arai W."/>
            <person name="Tsubouchi T."/>
            <person name="Morono Y."/>
            <person name="Uchiyama I."/>
            <person name="Ito T."/>
            <person name="Fujiyama A."/>
            <person name="Inagaki F."/>
            <person name="Takami H."/>
        </authorList>
    </citation>
    <scope>NUCLEOTIDE SEQUENCE</scope>
    <source>
        <strain evidence="2">Expedition CK06-06</strain>
    </source>
</reference>
<feature type="non-terminal residue" evidence="2">
    <location>
        <position position="249"/>
    </location>
</feature>
<name>X0WU77_9ZZZZ</name>
<dbReference type="AlphaFoldDB" id="X0WU77"/>
<feature type="compositionally biased region" description="Polar residues" evidence="1">
    <location>
        <begin position="196"/>
        <end position="206"/>
    </location>
</feature>
<feature type="region of interest" description="Disordered" evidence="1">
    <location>
        <begin position="1"/>
        <end position="24"/>
    </location>
</feature>
<gene>
    <name evidence="2" type="ORF">S01H1_66933</name>
</gene>
<evidence type="ECO:0000313" key="2">
    <source>
        <dbReference type="EMBL" id="GAG34534.1"/>
    </source>
</evidence>
<feature type="region of interest" description="Disordered" evidence="1">
    <location>
        <begin position="55"/>
        <end position="82"/>
    </location>
</feature>
<dbReference type="EMBL" id="BARS01044282">
    <property type="protein sequence ID" value="GAG34534.1"/>
    <property type="molecule type" value="Genomic_DNA"/>
</dbReference>
<proteinExistence type="predicted"/>
<feature type="region of interest" description="Disordered" evidence="1">
    <location>
        <begin position="180"/>
        <end position="249"/>
    </location>
</feature>
<evidence type="ECO:0000256" key="1">
    <source>
        <dbReference type="SAM" id="MobiDB-lite"/>
    </source>
</evidence>
<protein>
    <submittedName>
        <fullName evidence="2">Uncharacterized protein</fullName>
    </submittedName>
</protein>
<comment type="caution">
    <text evidence="2">The sequence shown here is derived from an EMBL/GenBank/DDBJ whole genome shotgun (WGS) entry which is preliminary data.</text>
</comment>
<organism evidence="2">
    <name type="scientific">marine sediment metagenome</name>
    <dbReference type="NCBI Taxonomy" id="412755"/>
    <lineage>
        <taxon>unclassified sequences</taxon>
        <taxon>metagenomes</taxon>
        <taxon>ecological metagenomes</taxon>
    </lineage>
</organism>
<feature type="compositionally biased region" description="Low complexity" evidence="1">
    <location>
        <begin position="55"/>
        <end position="66"/>
    </location>
</feature>
<feature type="compositionally biased region" description="Basic and acidic residues" evidence="1">
    <location>
        <begin position="68"/>
        <end position="82"/>
    </location>
</feature>
<feature type="non-terminal residue" evidence="2">
    <location>
        <position position="1"/>
    </location>
</feature>
<sequence>GDIPARPVTPEVLGGTPERPTDAARADFARRQQAQLGLGSREARAARLADIEADAAAPERAAAAEAAEGERRQQADALVEGEHRRNLEIERIKAGAARGRGAEAEGIRTGGKIQISKNELDAAATESGLEADRRIDELKLQGKDVSKEEADDIRHDEHRRKLETIEREAVAAGNVDRALQAQRHRHRMEEKAIRTKVTSFSKTSPAGTRAEHTTEQELPEPTSPGPEEVIGGAGAELPEDLGADAATEK</sequence>
<accession>X0WU77</accession>